<accession>A0A1D8N3W1</accession>
<evidence type="ECO:0000313" key="3">
    <source>
        <dbReference type="Proteomes" id="UP000182444"/>
    </source>
</evidence>
<evidence type="ECO:0000256" key="1">
    <source>
        <dbReference type="SAM" id="MobiDB-lite"/>
    </source>
</evidence>
<dbReference type="EMBL" id="CP017553">
    <property type="protein sequence ID" value="AOW00305.1"/>
    <property type="molecule type" value="Genomic_DNA"/>
</dbReference>
<feature type="compositionally biased region" description="Low complexity" evidence="1">
    <location>
        <begin position="54"/>
        <end position="64"/>
    </location>
</feature>
<dbReference type="RefSeq" id="XP_068137751.1">
    <property type="nucleotide sequence ID" value="XM_068281650.1"/>
</dbReference>
<dbReference type="GeneID" id="94582312"/>
<organism evidence="2 3">
    <name type="scientific">Yarrowia lipolytica</name>
    <name type="common">Candida lipolytica</name>
    <dbReference type="NCBI Taxonomy" id="4952"/>
    <lineage>
        <taxon>Eukaryota</taxon>
        <taxon>Fungi</taxon>
        <taxon>Dikarya</taxon>
        <taxon>Ascomycota</taxon>
        <taxon>Saccharomycotina</taxon>
        <taxon>Dipodascomycetes</taxon>
        <taxon>Dipodascales</taxon>
        <taxon>Dipodascales incertae sedis</taxon>
        <taxon>Yarrowia</taxon>
    </lineage>
</organism>
<feature type="region of interest" description="Disordered" evidence="1">
    <location>
        <begin position="1"/>
        <end position="66"/>
    </location>
</feature>
<proteinExistence type="predicted"/>
<feature type="compositionally biased region" description="Polar residues" evidence="1">
    <location>
        <begin position="1"/>
        <end position="14"/>
    </location>
</feature>
<dbReference type="Proteomes" id="UP000182444">
    <property type="component" value="Chromosome 1A"/>
</dbReference>
<feature type="compositionally biased region" description="Polar residues" evidence="1">
    <location>
        <begin position="79"/>
        <end position="110"/>
    </location>
</feature>
<name>A0A1D8N3W1_YARLL</name>
<dbReference type="VEuPathDB" id="FungiDB:YALI0_A06171g"/>
<dbReference type="VEuPathDB" id="FungiDB:YALI1_A05947g"/>
<gene>
    <name evidence="2" type="ORF">YALI1_A05947g</name>
</gene>
<dbReference type="AlphaFoldDB" id="A0A1D8N3W1"/>
<feature type="compositionally biased region" description="Polar residues" evidence="1">
    <location>
        <begin position="117"/>
        <end position="134"/>
    </location>
</feature>
<reference evidence="2 3" key="1">
    <citation type="journal article" date="2016" name="PLoS ONE">
        <title>Sequence Assembly of Yarrowia lipolytica Strain W29/CLIB89 Shows Transposable Element Diversity.</title>
        <authorList>
            <person name="Magnan C."/>
            <person name="Yu J."/>
            <person name="Chang I."/>
            <person name="Jahn E."/>
            <person name="Kanomata Y."/>
            <person name="Wu J."/>
            <person name="Zeller M."/>
            <person name="Oakes M."/>
            <person name="Baldi P."/>
            <person name="Sandmeyer S."/>
        </authorList>
    </citation>
    <scope>NUCLEOTIDE SEQUENCE [LARGE SCALE GENOMIC DNA]</scope>
    <source>
        <strain evidence="3">CLIB89(W29)</strain>
    </source>
</reference>
<feature type="region of interest" description="Disordered" evidence="1">
    <location>
        <begin position="79"/>
        <end position="140"/>
    </location>
</feature>
<evidence type="ECO:0000313" key="2">
    <source>
        <dbReference type="EMBL" id="AOW00305.1"/>
    </source>
</evidence>
<protein>
    <submittedName>
        <fullName evidence="2">Uncharacterized protein</fullName>
    </submittedName>
</protein>
<feature type="compositionally biased region" description="Basic residues" evidence="1">
    <location>
        <begin position="22"/>
        <end position="33"/>
    </location>
</feature>
<sequence>MKRPISANSQSPNPLQAPKQPTLRHPRPKHPTRLNHSPTLEPFPAPEAPVGNKSPRPTSTTRPTHYQPFIPAALRNVPSSTIAGTSNQSSEKASGSNSAYTGSFSNSTVAKTPLNAPRSSATTRGTAITPQYTVPTMPASPPIPHQSFYHASFQTDYGLQPWSRQDPHAAALQTPQQCQSHGQSIHATHPQVESGQYLPVLPYLPLPTSQVQPVASSRTLPQLNCNGQVQAESEPPVLPPIESIPMLAPPATADYQLYPTYTSTPRNSPATLLLQCDHDGLREKMAVRQREIKSLNSQKQYWSRELIQFERNRLLNQLEGLRTFEAAQTEDFASAQKDYFDLLGVTDYAENAGILGPLTILLKLEEVIATMTAEYYWCRNVLANVGVDIGVDDDL</sequence>